<dbReference type="GO" id="GO:0009089">
    <property type="term" value="P:lysine biosynthetic process via diaminopimelate"/>
    <property type="evidence" value="ECO:0007669"/>
    <property type="project" value="UniProtKB-UniPathway"/>
</dbReference>
<comment type="catalytic activity">
    <reaction evidence="12">
        <text>L-aspartate 4-semialdehyde + pyruvate = (2S,4S)-4-hydroxy-2,3,4,5-tetrahydrodipicolinate + H2O + H(+)</text>
        <dbReference type="Rhea" id="RHEA:34171"/>
        <dbReference type="ChEBI" id="CHEBI:15361"/>
        <dbReference type="ChEBI" id="CHEBI:15377"/>
        <dbReference type="ChEBI" id="CHEBI:15378"/>
        <dbReference type="ChEBI" id="CHEBI:67139"/>
        <dbReference type="ChEBI" id="CHEBI:537519"/>
        <dbReference type="EC" id="4.3.3.7"/>
    </reaction>
</comment>
<dbReference type="HAMAP" id="MF_00418">
    <property type="entry name" value="DapA"/>
    <property type="match status" value="1"/>
</dbReference>
<keyword evidence="10" id="KW-0456">Lyase</keyword>
<dbReference type="PROSITE" id="PS00665">
    <property type="entry name" value="DHDPS_1"/>
    <property type="match status" value="1"/>
</dbReference>
<feature type="domain" description="LOR/SDH bifunctional enzyme conserved" evidence="14">
    <location>
        <begin position="375"/>
        <end position="454"/>
    </location>
</feature>
<dbReference type="InterPro" id="IPR007545">
    <property type="entry name" value="LOR/SDH_bifunc_enz_cons_dom"/>
</dbReference>
<dbReference type="Pfam" id="PF04455">
    <property type="entry name" value="Saccharop_dh_N"/>
    <property type="match status" value="1"/>
</dbReference>
<evidence type="ECO:0000259" key="14">
    <source>
        <dbReference type="Pfam" id="PF04455"/>
    </source>
</evidence>
<dbReference type="InterPro" id="IPR013785">
    <property type="entry name" value="Aldolase_TIM"/>
</dbReference>
<gene>
    <name evidence="15" type="ORF">DSPE1174_LOCUS15851</name>
</gene>
<comment type="pathway">
    <text evidence="2">Amino-acid biosynthesis; L-lysine biosynthesis via DAP pathway; (S)-tetrahydrodipicolinate from L-aspartate: step 3/4.</text>
</comment>
<dbReference type="AlphaFoldDB" id="A0A7S2CMJ7"/>
<evidence type="ECO:0000256" key="4">
    <source>
        <dbReference type="ARBA" id="ARBA00012086"/>
    </source>
</evidence>
<dbReference type="NCBIfam" id="TIGR00674">
    <property type="entry name" value="dapA"/>
    <property type="match status" value="1"/>
</dbReference>
<evidence type="ECO:0000256" key="13">
    <source>
        <dbReference type="SAM" id="SignalP"/>
    </source>
</evidence>
<proteinExistence type="inferred from homology"/>
<comment type="similarity">
    <text evidence="3">Belongs to the DapA family.</text>
</comment>
<dbReference type="Gene3D" id="3.20.20.70">
    <property type="entry name" value="Aldolase class I"/>
    <property type="match status" value="1"/>
</dbReference>
<evidence type="ECO:0000256" key="3">
    <source>
        <dbReference type="ARBA" id="ARBA00007592"/>
    </source>
</evidence>
<organism evidence="15">
    <name type="scientific">Octactis speculum</name>
    <dbReference type="NCBI Taxonomy" id="3111310"/>
    <lineage>
        <taxon>Eukaryota</taxon>
        <taxon>Sar</taxon>
        <taxon>Stramenopiles</taxon>
        <taxon>Ochrophyta</taxon>
        <taxon>Dictyochophyceae</taxon>
        <taxon>Dictyochales</taxon>
        <taxon>Dictyochaceae</taxon>
        <taxon>Octactis</taxon>
    </lineage>
</organism>
<evidence type="ECO:0000256" key="10">
    <source>
        <dbReference type="ARBA" id="ARBA00023239"/>
    </source>
</evidence>
<dbReference type="InterPro" id="IPR043009">
    <property type="entry name" value="LOR/SDH_bifunc_enz_cons_dom_sf"/>
</dbReference>
<dbReference type="PANTHER" id="PTHR12128">
    <property type="entry name" value="DIHYDRODIPICOLINATE SYNTHASE"/>
    <property type="match status" value="1"/>
</dbReference>
<dbReference type="InterPro" id="IPR020625">
    <property type="entry name" value="Schiff_base-form_aldolases_AS"/>
</dbReference>
<dbReference type="CDD" id="cd00950">
    <property type="entry name" value="DHDPS"/>
    <property type="match status" value="1"/>
</dbReference>
<dbReference type="SMART" id="SM01130">
    <property type="entry name" value="DHDPS"/>
    <property type="match status" value="1"/>
</dbReference>
<dbReference type="Gene3D" id="3.30.70.2690">
    <property type="entry name" value="LOR/SDH bifunctional enzyme, conserved domain"/>
    <property type="match status" value="1"/>
</dbReference>
<reference evidence="15" key="1">
    <citation type="submission" date="2021-01" db="EMBL/GenBank/DDBJ databases">
        <authorList>
            <person name="Corre E."/>
            <person name="Pelletier E."/>
            <person name="Niang G."/>
            <person name="Scheremetjew M."/>
            <person name="Finn R."/>
            <person name="Kale V."/>
            <person name="Holt S."/>
            <person name="Cochrane G."/>
            <person name="Meng A."/>
            <person name="Brown T."/>
            <person name="Cohen L."/>
        </authorList>
    </citation>
    <scope>NUCLEOTIDE SEQUENCE</scope>
    <source>
        <strain evidence="15">CCMP1381</strain>
    </source>
</reference>
<evidence type="ECO:0000256" key="6">
    <source>
        <dbReference type="ARBA" id="ARBA00022605"/>
    </source>
</evidence>
<dbReference type="PANTHER" id="PTHR12128:SF66">
    <property type="entry name" value="4-HYDROXY-2-OXOGLUTARATE ALDOLASE, MITOCHONDRIAL"/>
    <property type="match status" value="1"/>
</dbReference>
<evidence type="ECO:0000256" key="2">
    <source>
        <dbReference type="ARBA" id="ARBA00005120"/>
    </source>
</evidence>
<evidence type="ECO:0000256" key="12">
    <source>
        <dbReference type="ARBA" id="ARBA00047836"/>
    </source>
</evidence>
<keyword evidence="13" id="KW-0732">Signal</keyword>
<feature type="signal peptide" evidence="13">
    <location>
        <begin position="1"/>
        <end position="29"/>
    </location>
</feature>
<dbReference type="InterPro" id="IPR020624">
    <property type="entry name" value="Schiff_base-form_aldolases_CS"/>
</dbReference>
<sequence>MACNSSPEHGKFRLLAVFATMLLNVPVAAFAPPSFSRISAFRPSVVGQSCSNHQRRNSVMMAGMALPQGSLVALATPMTSNGNIDIPALRELLRWHLAEGTNGVVILGTTGEASCLSDAEKGEVMAVTREEVGGVLPIIVGTGTISTTGTIAATKQAQLFGADAALVVTPYYVRPSQTGLQEHFKAIADAAEIPLVLYNVPGRTGVDLSVESTIALSRHPMIHGLKDATGDNTRVVSMRAVCDSGFRLYSGEDDMAREYVLQGGDGVISVTANVAPAAVSKVMAAAAAKDSTTAEAADEPLSALHRDLFCEANPIPVKWALNKMGKTSDGIRLPLSPLDISLHGRVEKALQQANCIPIPEGDADGGSVGWPSRDFLLQGQLFDEGLINQALDIIEKRGGDFEIISFSVAPNDQRVGRSELLFKRPSSVVIKVYGVDETALGDIVSRLQTLVDVVETAEGSLTEILEEETEEQ</sequence>
<dbReference type="InterPro" id="IPR005263">
    <property type="entry name" value="DapA"/>
</dbReference>
<accession>A0A7S2CMJ7</accession>
<evidence type="ECO:0000256" key="9">
    <source>
        <dbReference type="ARBA" id="ARBA00023154"/>
    </source>
</evidence>
<keyword evidence="6" id="KW-0028">Amino-acid biosynthesis</keyword>
<keyword evidence="7" id="KW-0220">Diaminopimelate biosynthesis</keyword>
<keyword evidence="5" id="KW-0963">Cytoplasm</keyword>
<dbReference type="InterPro" id="IPR002220">
    <property type="entry name" value="DapA-like"/>
</dbReference>
<dbReference type="PROSITE" id="PS00666">
    <property type="entry name" value="DHDPS_2"/>
    <property type="match status" value="1"/>
</dbReference>
<name>A0A7S2CMJ7_9STRA</name>
<protein>
    <recommendedName>
        <fullName evidence="4">4-hydroxy-tetrahydrodipicolinate synthase</fullName>
        <ecNumber evidence="4">4.3.3.7</ecNumber>
    </recommendedName>
</protein>
<evidence type="ECO:0000256" key="11">
    <source>
        <dbReference type="ARBA" id="ARBA00023270"/>
    </source>
</evidence>
<keyword evidence="9" id="KW-0457">Lysine biosynthesis</keyword>
<dbReference type="GO" id="GO:0008840">
    <property type="term" value="F:4-hydroxy-tetrahydrodipicolinate synthase activity"/>
    <property type="evidence" value="ECO:0007669"/>
    <property type="project" value="UniProtKB-EC"/>
</dbReference>
<dbReference type="SUPFAM" id="SSF51569">
    <property type="entry name" value="Aldolase"/>
    <property type="match status" value="1"/>
</dbReference>
<dbReference type="Pfam" id="PF00701">
    <property type="entry name" value="DHDPS"/>
    <property type="match status" value="1"/>
</dbReference>
<dbReference type="PRINTS" id="PR00146">
    <property type="entry name" value="DHPICSNTHASE"/>
</dbReference>
<evidence type="ECO:0000256" key="5">
    <source>
        <dbReference type="ARBA" id="ARBA00022490"/>
    </source>
</evidence>
<evidence type="ECO:0000313" key="15">
    <source>
        <dbReference type="EMBL" id="CAD9430274.1"/>
    </source>
</evidence>
<comment type="function">
    <text evidence="1">Catalyzes the condensation of (S)-aspartate-beta-semialdehyde [(S)-ASA] and pyruvate to 4-hydroxy-tetrahydrodipicolinate (HTPA).</text>
</comment>
<feature type="chain" id="PRO_5031028950" description="4-hydroxy-tetrahydrodipicolinate synthase" evidence="13">
    <location>
        <begin position="30"/>
        <end position="472"/>
    </location>
</feature>
<dbReference type="EMBL" id="HBGS01031054">
    <property type="protein sequence ID" value="CAD9430274.1"/>
    <property type="molecule type" value="Transcribed_RNA"/>
</dbReference>
<evidence type="ECO:0000256" key="1">
    <source>
        <dbReference type="ARBA" id="ARBA00003294"/>
    </source>
</evidence>
<keyword evidence="8" id="KW-0520">NAD</keyword>
<evidence type="ECO:0000256" key="8">
    <source>
        <dbReference type="ARBA" id="ARBA00023027"/>
    </source>
</evidence>
<dbReference type="UniPathway" id="UPA00034">
    <property type="reaction ID" value="UER00017"/>
</dbReference>
<dbReference type="GO" id="GO:0019877">
    <property type="term" value="P:diaminopimelate biosynthetic process"/>
    <property type="evidence" value="ECO:0007669"/>
    <property type="project" value="UniProtKB-KW"/>
</dbReference>
<dbReference type="EC" id="4.3.3.7" evidence="4"/>
<evidence type="ECO:0000256" key="7">
    <source>
        <dbReference type="ARBA" id="ARBA00022915"/>
    </source>
</evidence>
<keyword evidence="11" id="KW-0704">Schiff base</keyword>